<reference evidence="1" key="1">
    <citation type="journal article" date="2014" name="Int. J. Syst. Evol. Microbiol.">
        <title>Complete genome sequence of Corynebacterium casei LMG S-19264T (=DSM 44701T), isolated from a smear-ripened cheese.</title>
        <authorList>
            <consortium name="US DOE Joint Genome Institute (JGI-PGF)"/>
            <person name="Walter F."/>
            <person name="Albersmeier A."/>
            <person name="Kalinowski J."/>
            <person name="Ruckert C."/>
        </authorList>
    </citation>
    <scope>NUCLEOTIDE SEQUENCE</scope>
    <source>
        <strain evidence="1">CGMCC 1.12726</strain>
    </source>
</reference>
<evidence type="ECO:0000313" key="1">
    <source>
        <dbReference type="EMBL" id="GGF88591.1"/>
    </source>
</evidence>
<sequence>MSRILTCELRFNGAELPTLAAALAALCAPSDGADLQRLLAELGSEHGLSLAFEPDDWLRAFRREHPDMPAAPGKIAVGAFWTALREDNGQWVLSLTGATGSISDALVESPAVRAALHALAESVHGRLQLVDEWQDSLPF</sequence>
<dbReference type="EMBL" id="BMFO01000002">
    <property type="protein sequence ID" value="GGF88591.1"/>
    <property type="molecule type" value="Genomic_DNA"/>
</dbReference>
<keyword evidence="2" id="KW-1185">Reference proteome</keyword>
<comment type="caution">
    <text evidence="1">The sequence shown here is derived from an EMBL/GenBank/DDBJ whole genome shotgun (WGS) entry which is preliminary data.</text>
</comment>
<gene>
    <name evidence="1" type="ORF">GCM10010960_08050</name>
</gene>
<organism evidence="1 2">
    <name type="scientific">Arenimonas maotaiensis</name>
    <dbReference type="NCBI Taxonomy" id="1446479"/>
    <lineage>
        <taxon>Bacteria</taxon>
        <taxon>Pseudomonadati</taxon>
        <taxon>Pseudomonadota</taxon>
        <taxon>Gammaproteobacteria</taxon>
        <taxon>Lysobacterales</taxon>
        <taxon>Lysobacteraceae</taxon>
        <taxon>Arenimonas</taxon>
    </lineage>
</organism>
<dbReference type="Proteomes" id="UP000632858">
    <property type="component" value="Unassembled WGS sequence"/>
</dbReference>
<protein>
    <submittedName>
        <fullName evidence="1">Uncharacterized protein</fullName>
    </submittedName>
</protein>
<dbReference type="RefSeq" id="WP_188448076.1">
    <property type="nucleotide sequence ID" value="NZ_BMFO01000002.1"/>
</dbReference>
<accession>A0A917CKK9</accession>
<reference evidence="1" key="2">
    <citation type="submission" date="2020-09" db="EMBL/GenBank/DDBJ databases">
        <authorList>
            <person name="Sun Q."/>
            <person name="Zhou Y."/>
        </authorList>
    </citation>
    <scope>NUCLEOTIDE SEQUENCE</scope>
    <source>
        <strain evidence="1">CGMCC 1.12726</strain>
    </source>
</reference>
<evidence type="ECO:0000313" key="2">
    <source>
        <dbReference type="Proteomes" id="UP000632858"/>
    </source>
</evidence>
<dbReference type="AlphaFoldDB" id="A0A917CKK9"/>
<proteinExistence type="predicted"/>
<name>A0A917CKK9_9GAMM</name>